<dbReference type="PROSITE" id="PS00893">
    <property type="entry name" value="NUDIX_BOX"/>
    <property type="match status" value="1"/>
</dbReference>
<dbReference type="Proteomes" id="UP000824262">
    <property type="component" value="Unassembled WGS sequence"/>
</dbReference>
<dbReference type="InterPro" id="IPR015797">
    <property type="entry name" value="NUDIX_hydrolase-like_dom_sf"/>
</dbReference>
<organism evidence="4 5">
    <name type="scientific">Candidatus Scatomorpha intestinavium</name>
    <dbReference type="NCBI Taxonomy" id="2840922"/>
    <lineage>
        <taxon>Bacteria</taxon>
        <taxon>Bacillati</taxon>
        <taxon>Bacillota</taxon>
        <taxon>Clostridia</taxon>
        <taxon>Eubacteriales</taxon>
        <taxon>Candidatus Scatomorpha</taxon>
    </lineage>
</organism>
<feature type="domain" description="Nudix hydrolase" evidence="3">
    <location>
        <begin position="50"/>
        <end position="180"/>
    </location>
</feature>
<dbReference type="GO" id="GO:0006753">
    <property type="term" value="P:nucleoside phosphate metabolic process"/>
    <property type="evidence" value="ECO:0007669"/>
    <property type="project" value="TreeGrafter"/>
</dbReference>
<gene>
    <name evidence="4" type="ORF">IAB77_06480</name>
</gene>
<dbReference type="InterPro" id="IPR000086">
    <property type="entry name" value="NUDIX_hydrolase_dom"/>
</dbReference>
<reference evidence="4" key="1">
    <citation type="submission" date="2020-10" db="EMBL/GenBank/DDBJ databases">
        <authorList>
            <person name="Gilroy R."/>
        </authorList>
    </citation>
    <scope>NUCLEOTIDE SEQUENCE</scope>
    <source>
        <strain evidence="4">ChiBcolR7-354</strain>
    </source>
</reference>
<sequence length="187" mass="21197">MKFEGITKVGGGEYLSRYDVRYRTPSGGEKVYEMFSRDGGIDSEERLRCPKADAVMIIMTDAPREHLLLIREFRLELDREIFGLPAGLIDACETPEEAARRELKEETGLDIAEIIRVLPPAYSAVGLSNEQCICVFGVASGEIAPCRETGEEITARWYSRRELREMLKSCTFGSWAQAYSYMWTEGF</sequence>
<dbReference type="CDD" id="cd03424">
    <property type="entry name" value="NUDIX_ADPRase_Nudt5_UGPPase_Nudt14"/>
    <property type="match status" value="1"/>
</dbReference>
<keyword evidence="1 2" id="KW-0378">Hydrolase</keyword>
<dbReference type="PRINTS" id="PR00502">
    <property type="entry name" value="NUDIXFAMILY"/>
</dbReference>
<evidence type="ECO:0000313" key="5">
    <source>
        <dbReference type="Proteomes" id="UP000824262"/>
    </source>
</evidence>
<dbReference type="AlphaFoldDB" id="A0A9D1CTA9"/>
<comment type="caution">
    <text evidence="4">The sequence shown here is derived from an EMBL/GenBank/DDBJ whole genome shotgun (WGS) entry which is preliminary data.</text>
</comment>
<comment type="similarity">
    <text evidence="2">Belongs to the Nudix hydrolase family.</text>
</comment>
<proteinExistence type="inferred from homology"/>
<dbReference type="InterPro" id="IPR020476">
    <property type="entry name" value="Nudix_hydrolase"/>
</dbReference>
<dbReference type="GO" id="GO:0016462">
    <property type="term" value="F:pyrophosphatase activity"/>
    <property type="evidence" value="ECO:0007669"/>
    <property type="project" value="UniProtKB-ARBA"/>
</dbReference>
<dbReference type="InterPro" id="IPR020084">
    <property type="entry name" value="NUDIX_hydrolase_CS"/>
</dbReference>
<dbReference type="Pfam" id="PF00293">
    <property type="entry name" value="NUDIX"/>
    <property type="match status" value="1"/>
</dbReference>
<evidence type="ECO:0000256" key="2">
    <source>
        <dbReference type="RuleBase" id="RU003476"/>
    </source>
</evidence>
<dbReference type="PANTHER" id="PTHR11839">
    <property type="entry name" value="UDP/ADP-SUGAR PYROPHOSPHATASE"/>
    <property type="match status" value="1"/>
</dbReference>
<reference evidence="4" key="2">
    <citation type="journal article" date="2021" name="PeerJ">
        <title>Extensive microbial diversity within the chicken gut microbiome revealed by metagenomics and culture.</title>
        <authorList>
            <person name="Gilroy R."/>
            <person name="Ravi A."/>
            <person name="Getino M."/>
            <person name="Pursley I."/>
            <person name="Horton D.L."/>
            <person name="Alikhan N.F."/>
            <person name="Baker D."/>
            <person name="Gharbi K."/>
            <person name="Hall N."/>
            <person name="Watson M."/>
            <person name="Adriaenssens E.M."/>
            <person name="Foster-Nyarko E."/>
            <person name="Jarju S."/>
            <person name="Secka A."/>
            <person name="Antonio M."/>
            <person name="Oren A."/>
            <person name="Chaudhuri R.R."/>
            <person name="La Ragione R."/>
            <person name="Hildebrand F."/>
            <person name="Pallen M.J."/>
        </authorList>
    </citation>
    <scope>NUCLEOTIDE SEQUENCE</scope>
    <source>
        <strain evidence="4">ChiBcolR7-354</strain>
    </source>
</reference>
<protein>
    <submittedName>
        <fullName evidence="4">NUDIX hydrolase</fullName>
    </submittedName>
</protein>
<accession>A0A9D1CTA9</accession>
<dbReference type="GO" id="GO:0019693">
    <property type="term" value="P:ribose phosphate metabolic process"/>
    <property type="evidence" value="ECO:0007669"/>
    <property type="project" value="TreeGrafter"/>
</dbReference>
<evidence type="ECO:0000259" key="3">
    <source>
        <dbReference type="PROSITE" id="PS51462"/>
    </source>
</evidence>
<dbReference type="Gene3D" id="3.90.79.10">
    <property type="entry name" value="Nucleoside Triphosphate Pyrophosphohydrolase"/>
    <property type="match status" value="1"/>
</dbReference>
<dbReference type="PANTHER" id="PTHR11839:SF1">
    <property type="entry name" value="ADP-SUGAR PYROPHOSPHATASE"/>
    <property type="match status" value="1"/>
</dbReference>
<dbReference type="EMBL" id="DVGA01000064">
    <property type="protein sequence ID" value="HIQ78889.1"/>
    <property type="molecule type" value="Genomic_DNA"/>
</dbReference>
<evidence type="ECO:0000256" key="1">
    <source>
        <dbReference type="ARBA" id="ARBA00022801"/>
    </source>
</evidence>
<name>A0A9D1CTA9_9FIRM</name>
<evidence type="ECO:0000313" key="4">
    <source>
        <dbReference type="EMBL" id="HIQ78889.1"/>
    </source>
</evidence>
<dbReference type="PROSITE" id="PS51462">
    <property type="entry name" value="NUDIX"/>
    <property type="match status" value="1"/>
</dbReference>
<dbReference type="SUPFAM" id="SSF55811">
    <property type="entry name" value="Nudix"/>
    <property type="match status" value="1"/>
</dbReference>